<evidence type="ECO:0000313" key="3">
    <source>
        <dbReference type="Proteomes" id="UP001153069"/>
    </source>
</evidence>
<dbReference type="Proteomes" id="UP001153069">
    <property type="component" value="Unassembled WGS sequence"/>
</dbReference>
<keyword evidence="3" id="KW-1185">Reference proteome</keyword>
<gene>
    <name evidence="2" type="ORF">SEMRO_1103_G241720.1</name>
</gene>
<feature type="compositionally biased region" description="Acidic residues" evidence="1">
    <location>
        <begin position="75"/>
        <end position="85"/>
    </location>
</feature>
<accession>A0A9N8EG21</accession>
<evidence type="ECO:0000256" key="1">
    <source>
        <dbReference type="SAM" id="MobiDB-lite"/>
    </source>
</evidence>
<reference evidence="2" key="1">
    <citation type="submission" date="2020-06" db="EMBL/GenBank/DDBJ databases">
        <authorList>
            <consortium name="Plant Systems Biology data submission"/>
        </authorList>
    </citation>
    <scope>NUCLEOTIDE SEQUENCE</scope>
    <source>
        <strain evidence="2">D6</strain>
    </source>
</reference>
<evidence type="ECO:0000313" key="2">
    <source>
        <dbReference type="EMBL" id="CAB9520457.1"/>
    </source>
</evidence>
<dbReference type="AlphaFoldDB" id="A0A9N8EG21"/>
<comment type="caution">
    <text evidence="2">The sequence shown here is derived from an EMBL/GenBank/DDBJ whole genome shotgun (WGS) entry which is preliminary data.</text>
</comment>
<dbReference type="EMBL" id="CAICTM010001101">
    <property type="protein sequence ID" value="CAB9520457.1"/>
    <property type="molecule type" value="Genomic_DNA"/>
</dbReference>
<proteinExistence type="predicted"/>
<organism evidence="2 3">
    <name type="scientific">Seminavis robusta</name>
    <dbReference type="NCBI Taxonomy" id="568900"/>
    <lineage>
        <taxon>Eukaryota</taxon>
        <taxon>Sar</taxon>
        <taxon>Stramenopiles</taxon>
        <taxon>Ochrophyta</taxon>
        <taxon>Bacillariophyta</taxon>
        <taxon>Bacillariophyceae</taxon>
        <taxon>Bacillariophycidae</taxon>
        <taxon>Naviculales</taxon>
        <taxon>Naviculaceae</taxon>
        <taxon>Seminavis</taxon>
    </lineage>
</organism>
<feature type="region of interest" description="Disordered" evidence="1">
    <location>
        <begin position="58"/>
        <end position="103"/>
    </location>
</feature>
<sequence>MFETLSRALFFSDVPEGRIKHKPVIRPAACGMGEVFTNLGTDIHNAFFFDDLKSVANQTQASMDSDDSEKTQTPPEEEFDMDDETSLQLESRGQTMGSPAVNRVQRYNERVAVSKRQAELLEIAEGLDSQRKHIEEILGQVKNAAELEQVQLKYMDA</sequence>
<feature type="compositionally biased region" description="Polar residues" evidence="1">
    <location>
        <begin position="86"/>
        <end position="97"/>
    </location>
</feature>
<name>A0A9N8EG21_9STRA</name>
<protein>
    <submittedName>
        <fullName evidence="2">Uncharacterized protein</fullName>
    </submittedName>
</protein>